<evidence type="ECO:0000256" key="2">
    <source>
        <dbReference type="ARBA" id="ARBA00022448"/>
    </source>
</evidence>
<evidence type="ECO:0000256" key="6">
    <source>
        <dbReference type="ARBA" id="ARBA00023237"/>
    </source>
</evidence>
<dbReference type="NCBIfam" id="TIGR04057">
    <property type="entry name" value="SusC_RagA_signa"/>
    <property type="match status" value="1"/>
</dbReference>
<name>A0ABX8H126_9BACT</name>
<dbReference type="InterPro" id="IPR036942">
    <property type="entry name" value="Beta-barrel_TonB_sf"/>
</dbReference>
<dbReference type="Gene3D" id="2.60.40.1120">
    <property type="entry name" value="Carboxypeptidase-like, regulatory domain"/>
    <property type="match status" value="1"/>
</dbReference>
<dbReference type="InterPro" id="IPR023997">
    <property type="entry name" value="TonB-dep_OMP_SusC/RagA_CS"/>
</dbReference>
<organism evidence="9 10">
    <name type="scientific">Flammeovirga kamogawensis</name>
    <dbReference type="NCBI Taxonomy" id="373891"/>
    <lineage>
        <taxon>Bacteria</taxon>
        <taxon>Pseudomonadati</taxon>
        <taxon>Bacteroidota</taxon>
        <taxon>Cytophagia</taxon>
        <taxon>Cytophagales</taxon>
        <taxon>Flammeovirgaceae</taxon>
        <taxon>Flammeovirga</taxon>
    </lineage>
</organism>
<dbReference type="Proteomes" id="UP000682802">
    <property type="component" value="Chromosome 2"/>
</dbReference>
<evidence type="ECO:0000256" key="5">
    <source>
        <dbReference type="ARBA" id="ARBA00023136"/>
    </source>
</evidence>
<evidence type="ECO:0000313" key="10">
    <source>
        <dbReference type="Proteomes" id="UP000682802"/>
    </source>
</evidence>
<dbReference type="InterPro" id="IPR039426">
    <property type="entry name" value="TonB-dep_rcpt-like"/>
</dbReference>
<dbReference type="SUPFAM" id="SSF56935">
    <property type="entry name" value="Porins"/>
    <property type="match status" value="1"/>
</dbReference>
<dbReference type="Gene3D" id="2.170.130.10">
    <property type="entry name" value="TonB-dependent receptor, plug domain"/>
    <property type="match status" value="1"/>
</dbReference>
<evidence type="ECO:0000313" key="9">
    <source>
        <dbReference type="EMBL" id="QWG09525.1"/>
    </source>
</evidence>
<accession>A0ABX8H126</accession>
<keyword evidence="2 7" id="KW-0813">Transport</keyword>
<feature type="domain" description="TonB-dependent receptor plug" evidence="8">
    <location>
        <begin position="123"/>
        <end position="228"/>
    </location>
</feature>
<keyword evidence="3 7" id="KW-1134">Transmembrane beta strand</keyword>
<dbReference type="InterPro" id="IPR008969">
    <property type="entry name" value="CarboxyPept-like_regulatory"/>
</dbReference>
<dbReference type="Gene3D" id="2.40.170.20">
    <property type="entry name" value="TonB-dependent receptor, beta-barrel domain"/>
    <property type="match status" value="1"/>
</dbReference>
<keyword evidence="10" id="KW-1185">Reference proteome</keyword>
<evidence type="ECO:0000259" key="8">
    <source>
        <dbReference type="Pfam" id="PF07715"/>
    </source>
</evidence>
<dbReference type="Pfam" id="PF07715">
    <property type="entry name" value="Plug"/>
    <property type="match status" value="1"/>
</dbReference>
<reference evidence="9 10" key="1">
    <citation type="submission" date="2021-05" db="EMBL/GenBank/DDBJ databases">
        <title>Comparative genomic studies on the polysaccharide-degrading batcterial strains of the Flammeovirga genus.</title>
        <authorList>
            <person name="Zewei F."/>
            <person name="Zheng Z."/>
            <person name="Yu L."/>
            <person name="Ruyue G."/>
            <person name="Yanhong M."/>
            <person name="Yuanyuan C."/>
            <person name="Jingyan G."/>
            <person name="Wenjun H."/>
        </authorList>
    </citation>
    <scope>NUCLEOTIDE SEQUENCE [LARGE SCALE GENOMIC DNA]</scope>
    <source>
        <strain evidence="9 10">YS10</strain>
    </source>
</reference>
<dbReference type="InterPro" id="IPR037066">
    <property type="entry name" value="Plug_dom_sf"/>
</dbReference>
<dbReference type="InterPro" id="IPR012910">
    <property type="entry name" value="Plug_dom"/>
</dbReference>
<dbReference type="RefSeq" id="WP_184679497.1">
    <property type="nucleotide sequence ID" value="NZ_CP076129.1"/>
</dbReference>
<evidence type="ECO:0000256" key="7">
    <source>
        <dbReference type="PROSITE-ProRule" id="PRU01360"/>
    </source>
</evidence>
<comment type="similarity">
    <text evidence="7">Belongs to the TonB-dependent receptor family.</text>
</comment>
<protein>
    <submittedName>
        <fullName evidence="9">SusC/RagA family TonB-linked outer membrane protein</fullName>
    </submittedName>
</protein>
<keyword evidence="6 7" id="KW-0998">Cell outer membrane</keyword>
<keyword evidence="4 7" id="KW-0812">Transmembrane</keyword>
<keyword evidence="5 7" id="KW-0472">Membrane</keyword>
<sequence length="1015" mass="113445">MRQITTTSNHLLLLFLLCLTTNLDLFAQGLNVSGTVNEPTGTFLPGVNVLIKGTTNGSITNFDGKFEINIPAEIENPVLVFSYIGYEPQEITVGSKTVFNITLLEDAEQLEEVVVVGFGEQKKENVTGSLETMDKKLIKDRPVTSTSSLFQGTMPGVVATQKTGQPGADDMDITVRGNSSINSTPALIIVDGMPAEMNNINPQDIESMTVLKDAAATAIYGARAAGGVILITTKRGEEGKVSFGYNGYVGLQTPTKEHQFVGAVDYMEMRNQARVNDGALPLYTEDQINEYRDGTKQGANWRESILKSSALQQQHNLTVSGGSDKIKYYGSGSFFDQEGLTANTNFQRYNMRMNVDAKINDRLNTHFRTHIANSTRTQPTRSVGSAFYNANIYSPVDPIKWDNGEWNYVRNGNPQRWLEEGGDRISNWMYTQMMIGADYKVANGLTAYIDYNMNYKHDRGTAFNNQHDYYGANGDLVKSEPNWYEDYNASTIYSGLQARLDYEKNFANHYIKGMVGYSQESQTNNNGKMTKYNYLTNSIHVIDGGSMNPTDWRMEGIASEWALQSVYARLNYAFKDKYLFEANVRVDGSSKFAPNNRYGVFPSLSAGWRISEEGFLKDVDWVTNLKVRASWGQVGNQNFHDAQDPNRITNYDWTATLASGSTVIGDQGVSSVYYDKTANPNLKWETKETTNFGIEGDFFGRLIGFSVDIFKNRTNDILMNVPVPPQFGYSAPRVNAGVVDNNGWEVSLRHNNSIGEFQYFVNLNMFDNRNNVVDILNTGPWIEEDGRVFTDVGSPMQSWYGYKSDGIYQTDEEAQANTAHYELTNGRIKAGDIKLIDTNGDGVIDGDDRELIGDQNPHYMFGINLGGSWKGFDFNILFNGALQRDVVLLNEAAMPFALQATPHEWMKEKAWPNSNELPILREDFTVNDPGRYFSDFWVQDGKYIRLKNVTIGYTFKQSFLSKVGATNARLYVSGDNIWSSSSLWSPTVDPEIDNGGRGSSYPQVSVYTTGVSVNF</sequence>
<dbReference type="InterPro" id="IPR023996">
    <property type="entry name" value="TonB-dep_OMP_SusC/RagA"/>
</dbReference>
<evidence type="ECO:0000256" key="1">
    <source>
        <dbReference type="ARBA" id="ARBA00004571"/>
    </source>
</evidence>
<proteinExistence type="inferred from homology"/>
<comment type="subcellular location">
    <subcellularLocation>
        <location evidence="1 7">Cell outer membrane</location>
        <topology evidence="1 7">Multi-pass membrane protein</topology>
    </subcellularLocation>
</comment>
<evidence type="ECO:0000256" key="4">
    <source>
        <dbReference type="ARBA" id="ARBA00022692"/>
    </source>
</evidence>
<dbReference type="Pfam" id="PF13715">
    <property type="entry name" value="CarbopepD_reg_2"/>
    <property type="match status" value="1"/>
</dbReference>
<dbReference type="PROSITE" id="PS52016">
    <property type="entry name" value="TONB_DEPENDENT_REC_3"/>
    <property type="match status" value="1"/>
</dbReference>
<dbReference type="SUPFAM" id="SSF49464">
    <property type="entry name" value="Carboxypeptidase regulatory domain-like"/>
    <property type="match status" value="1"/>
</dbReference>
<evidence type="ECO:0000256" key="3">
    <source>
        <dbReference type="ARBA" id="ARBA00022452"/>
    </source>
</evidence>
<dbReference type="EMBL" id="CP076129">
    <property type="protein sequence ID" value="QWG09525.1"/>
    <property type="molecule type" value="Genomic_DNA"/>
</dbReference>
<gene>
    <name evidence="9" type="ORF">KM029_23240</name>
</gene>
<dbReference type="NCBIfam" id="TIGR04056">
    <property type="entry name" value="OMP_RagA_SusC"/>
    <property type="match status" value="1"/>
</dbReference>